<dbReference type="PANTHER" id="PTHR30055:SF209">
    <property type="entry name" value="POSSIBLE TRANSCRIPTIONAL REGULATORY PROTEIN (PROBABLY TETR-FAMILY)"/>
    <property type="match status" value="1"/>
</dbReference>
<proteinExistence type="predicted"/>
<keyword evidence="8" id="KW-1185">Reference proteome</keyword>
<evidence type="ECO:0000256" key="2">
    <source>
        <dbReference type="ARBA" id="ARBA00023125"/>
    </source>
</evidence>
<keyword evidence="1" id="KW-0805">Transcription regulation</keyword>
<dbReference type="RefSeq" id="WP_345405096.1">
    <property type="nucleotide sequence ID" value="NZ_BAABHG010000017.1"/>
</dbReference>
<keyword evidence="3" id="KW-0804">Transcription</keyword>
<dbReference type="InterPro" id="IPR001647">
    <property type="entry name" value="HTH_TetR"/>
</dbReference>
<feature type="region of interest" description="Disordered" evidence="5">
    <location>
        <begin position="226"/>
        <end position="249"/>
    </location>
</feature>
<dbReference type="Proteomes" id="UP001597419">
    <property type="component" value="Unassembled WGS sequence"/>
</dbReference>
<dbReference type="SUPFAM" id="SSF48498">
    <property type="entry name" value="Tetracyclin repressor-like, C-terminal domain"/>
    <property type="match status" value="1"/>
</dbReference>
<evidence type="ECO:0000313" key="7">
    <source>
        <dbReference type="EMBL" id="MFD2464353.1"/>
    </source>
</evidence>
<dbReference type="Pfam" id="PF00440">
    <property type="entry name" value="TetR_N"/>
    <property type="match status" value="1"/>
</dbReference>
<evidence type="ECO:0000256" key="4">
    <source>
        <dbReference type="PROSITE-ProRule" id="PRU00335"/>
    </source>
</evidence>
<dbReference type="InterPro" id="IPR050109">
    <property type="entry name" value="HTH-type_TetR-like_transc_reg"/>
</dbReference>
<keyword evidence="2 4" id="KW-0238">DNA-binding</keyword>
<feature type="domain" description="HTH tetR-type" evidence="6">
    <location>
        <begin position="11"/>
        <end position="71"/>
    </location>
</feature>
<evidence type="ECO:0000256" key="1">
    <source>
        <dbReference type="ARBA" id="ARBA00023015"/>
    </source>
</evidence>
<feature type="region of interest" description="Disordered" evidence="5">
    <location>
        <begin position="115"/>
        <end position="137"/>
    </location>
</feature>
<protein>
    <submittedName>
        <fullName evidence="7">TetR/AcrR family transcriptional regulator</fullName>
    </submittedName>
</protein>
<evidence type="ECO:0000313" key="8">
    <source>
        <dbReference type="Proteomes" id="UP001597419"/>
    </source>
</evidence>
<accession>A0ABW5GTS4</accession>
<name>A0ABW5GTS4_9PSEU</name>
<dbReference type="Pfam" id="PF13305">
    <property type="entry name" value="TetR_C_33"/>
    <property type="match status" value="1"/>
</dbReference>
<gene>
    <name evidence="7" type="ORF">ACFSYJ_37460</name>
</gene>
<dbReference type="Gene3D" id="1.10.357.10">
    <property type="entry name" value="Tetracycline Repressor, domain 2"/>
    <property type="match status" value="1"/>
</dbReference>
<dbReference type="EMBL" id="JBHUKU010000025">
    <property type="protein sequence ID" value="MFD2464353.1"/>
    <property type="molecule type" value="Genomic_DNA"/>
</dbReference>
<dbReference type="PROSITE" id="PS50977">
    <property type="entry name" value="HTH_TETR_2"/>
    <property type="match status" value="1"/>
</dbReference>
<organism evidence="7 8">
    <name type="scientific">Amycolatopsis samaneae</name>
    <dbReference type="NCBI Taxonomy" id="664691"/>
    <lineage>
        <taxon>Bacteria</taxon>
        <taxon>Bacillati</taxon>
        <taxon>Actinomycetota</taxon>
        <taxon>Actinomycetes</taxon>
        <taxon>Pseudonocardiales</taxon>
        <taxon>Pseudonocardiaceae</taxon>
        <taxon>Amycolatopsis</taxon>
    </lineage>
</organism>
<sequence>MSEKPRGSGNTTVKARLIEAAIRLISDGGPEALQARKLAAEVGASTMAVYTHFGGMGALVDAVAREGFLRLSAHMARVAETDDPVADLFTLALAYRRAAVANPQLFAVTFGQSAPSGQRATLSDLTSEEGRSEPHEGNEAFGYLLRGAERAIDAGRFKATDPLAAAFQLWSGLHGFVTLETSGHFGTAEHGVDHILLPLSITLAIGLGDEAEAARASGEAAITGWRENGGNVGGPWDDVQVTGQSEGQG</sequence>
<dbReference type="InterPro" id="IPR009057">
    <property type="entry name" value="Homeodomain-like_sf"/>
</dbReference>
<dbReference type="InterPro" id="IPR036271">
    <property type="entry name" value="Tet_transcr_reg_TetR-rel_C_sf"/>
</dbReference>
<reference evidence="8" key="1">
    <citation type="journal article" date="2019" name="Int. J. Syst. Evol. Microbiol.">
        <title>The Global Catalogue of Microorganisms (GCM) 10K type strain sequencing project: providing services to taxonomists for standard genome sequencing and annotation.</title>
        <authorList>
            <consortium name="The Broad Institute Genomics Platform"/>
            <consortium name="The Broad Institute Genome Sequencing Center for Infectious Disease"/>
            <person name="Wu L."/>
            <person name="Ma J."/>
        </authorList>
    </citation>
    <scope>NUCLEOTIDE SEQUENCE [LARGE SCALE GENOMIC DNA]</scope>
    <source>
        <strain evidence="8">CGMCC 4.7643</strain>
    </source>
</reference>
<evidence type="ECO:0000256" key="3">
    <source>
        <dbReference type="ARBA" id="ARBA00023163"/>
    </source>
</evidence>
<comment type="caution">
    <text evidence="7">The sequence shown here is derived from an EMBL/GenBank/DDBJ whole genome shotgun (WGS) entry which is preliminary data.</text>
</comment>
<feature type="DNA-binding region" description="H-T-H motif" evidence="4">
    <location>
        <begin position="34"/>
        <end position="53"/>
    </location>
</feature>
<evidence type="ECO:0000259" key="6">
    <source>
        <dbReference type="PROSITE" id="PS50977"/>
    </source>
</evidence>
<feature type="compositionally biased region" description="Polar residues" evidence="5">
    <location>
        <begin position="115"/>
        <end position="125"/>
    </location>
</feature>
<feature type="compositionally biased region" description="Basic and acidic residues" evidence="5">
    <location>
        <begin position="128"/>
        <end position="137"/>
    </location>
</feature>
<dbReference type="PANTHER" id="PTHR30055">
    <property type="entry name" value="HTH-TYPE TRANSCRIPTIONAL REGULATOR RUTR"/>
    <property type="match status" value="1"/>
</dbReference>
<dbReference type="InterPro" id="IPR025996">
    <property type="entry name" value="MT1864/Rv1816-like_C"/>
</dbReference>
<evidence type="ECO:0000256" key="5">
    <source>
        <dbReference type="SAM" id="MobiDB-lite"/>
    </source>
</evidence>
<dbReference type="SUPFAM" id="SSF46689">
    <property type="entry name" value="Homeodomain-like"/>
    <property type="match status" value="1"/>
</dbReference>